<evidence type="ECO:0000313" key="2">
    <source>
        <dbReference type="EMBL" id="KAF1989461.1"/>
    </source>
</evidence>
<gene>
    <name evidence="2" type="ORF">K402DRAFT_411039</name>
</gene>
<dbReference type="AlphaFoldDB" id="A0A6G1H8D3"/>
<feature type="chain" id="PRO_5026133072" evidence="1">
    <location>
        <begin position="20"/>
        <end position="454"/>
    </location>
</feature>
<keyword evidence="2" id="KW-0378">Hydrolase</keyword>
<dbReference type="PANTHER" id="PTHR37574">
    <property type="entry name" value="LIPASE B"/>
    <property type="match status" value="1"/>
</dbReference>
<dbReference type="Proteomes" id="UP000800041">
    <property type="component" value="Unassembled WGS sequence"/>
</dbReference>
<dbReference type="GO" id="GO:0016787">
    <property type="term" value="F:hydrolase activity"/>
    <property type="evidence" value="ECO:0007669"/>
    <property type="project" value="UniProtKB-KW"/>
</dbReference>
<accession>A0A6G1H8D3</accession>
<feature type="signal peptide" evidence="1">
    <location>
        <begin position="1"/>
        <end position="19"/>
    </location>
</feature>
<dbReference type="OrthoDB" id="4605274at2759"/>
<organism evidence="2 3">
    <name type="scientific">Aulographum hederae CBS 113979</name>
    <dbReference type="NCBI Taxonomy" id="1176131"/>
    <lineage>
        <taxon>Eukaryota</taxon>
        <taxon>Fungi</taxon>
        <taxon>Dikarya</taxon>
        <taxon>Ascomycota</taxon>
        <taxon>Pezizomycotina</taxon>
        <taxon>Dothideomycetes</taxon>
        <taxon>Pleosporomycetidae</taxon>
        <taxon>Aulographales</taxon>
        <taxon>Aulographaceae</taxon>
    </lineage>
</organism>
<keyword evidence="3" id="KW-1185">Reference proteome</keyword>
<dbReference type="EMBL" id="ML977145">
    <property type="protein sequence ID" value="KAF1989461.1"/>
    <property type="molecule type" value="Genomic_DNA"/>
</dbReference>
<protein>
    <submittedName>
        <fullName evidence="2">Alpha/beta-hydrolase</fullName>
    </submittedName>
</protein>
<evidence type="ECO:0000256" key="1">
    <source>
        <dbReference type="SAM" id="SignalP"/>
    </source>
</evidence>
<dbReference type="InterPro" id="IPR053228">
    <property type="entry name" value="Stereospecific_Lipase"/>
</dbReference>
<dbReference type="PANTHER" id="PTHR37574:SF1">
    <property type="entry name" value="LIPASE B"/>
    <property type="match status" value="1"/>
</dbReference>
<evidence type="ECO:0000313" key="3">
    <source>
        <dbReference type="Proteomes" id="UP000800041"/>
    </source>
</evidence>
<keyword evidence="1" id="KW-0732">Signal</keyword>
<proteinExistence type="predicted"/>
<dbReference type="SUPFAM" id="SSF53474">
    <property type="entry name" value="alpha/beta-Hydrolases"/>
    <property type="match status" value="1"/>
</dbReference>
<dbReference type="Gene3D" id="3.40.50.1820">
    <property type="entry name" value="alpha/beta hydrolase"/>
    <property type="match status" value="1"/>
</dbReference>
<name>A0A6G1H8D3_9PEZI</name>
<dbReference type="InterPro" id="IPR029058">
    <property type="entry name" value="AB_hydrolase_fold"/>
</dbReference>
<sequence>MRLAILTAASSLLMALVAAAPAPAPELERRQLLSNVLGEVADLVDGISTQATSPAQVWGELLTALEKPTATATPTSPAQVETALASIYSATPTNLIVNAIEMVQNSLSPSDLNDVLTTYSAGCNSEVNINLRSPSRTIFPKKAAADAPYSLSEAQLRQVIQIPAGFTYGRVPPVVLVPGTGSKGCLTFRANFIKLFQGSQVADPVWLNIPGFLLGDAQVNAEYVAYAINYISAISSNKNVSVIAWSQGNLDTQWALKYWPSTRPIVSDFISISPDFHGTVLAYIVCPGFPTLTCVPSVIQQEYDSDFVTRLRLTDGDSAYVPTTSIYSATDEIVQPQQGTGASAFIKDARGVGVSNNELQTICPGGLAGSVVTHEGVLYNPIAYALAVDALTHSGPGLVSRIDRAGLCQLYAAPGLTVADVVATEGNIPVALAAIALYEPKVVVEPKIKGYATY</sequence>
<reference evidence="2" key="1">
    <citation type="journal article" date="2020" name="Stud. Mycol.">
        <title>101 Dothideomycetes genomes: a test case for predicting lifestyles and emergence of pathogens.</title>
        <authorList>
            <person name="Haridas S."/>
            <person name="Albert R."/>
            <person name="Binder M."/>
            <person name="Bloem J."/>
            <person name="Labutti K."/>
            <person name="Salamov A."/>
            <person name="Andreopoulos B."/>
            <person name="Baker S."/>
            <person name="Barry K."/>
            <person name="Bills G."/>
            <person name="Bluhm B."/>
            <person name="Cannon C."/>
            <person name="Castanera R."/>
            <person name="Culley D."/>
            <person name="Daum C."/>
            <person name="Ezra D."/>
            <person name="Gonzalez J."/>
            <person name="Henrissat B."/>
            <person name="Kuo A."/>
            <person name="Liang C."/>
            <person name="Lipzen A."/>
            <person name="Lutzoni F."/>
            <person name="Magnuson J."/>
            <person name="Mondo S."/>
            <person name="Nolan M."/>
            <person name="Ohm R."/>
            <person name="Pangilinan J."/>
            <person name="Park H.-J."/>
            <person name="Ramirez L."/>
            <person name="Alfaro M."/>
            <person name="Sun H."/>
            <person name="Tritt A."/>
            <person name="Yoshinaga Y."/>
            <person name="Zwiers L.-H."/>
            <person name="Turgeon B."/>
            <person name="Goodwin S."/>
            <person name="Spatafora J."/>
            <person name="Crous P."/>
            <person name="Grigoriev I."/>
        </authorList>
    </citation>
    <scope>NUCLEOTIDE SEQUENCE</scope>
    <source>
        <strain evidence="2">CBS 113979</strain>
    </source>
</reference>